<name>W3WLM9_PESFW</name>
<feature type="domain" description="Glycoside hydrolase family 49 C-terminal" evidence="1">
    <location>
        <begin position="480"/>
        <end position="592"/>
    </location>
</feature>
<dbReference type="OMA" id="SGENYVY"/>
<dbReference type="InterPro" id="IPR041274">
    <property type="entry name" value="IPU_b_solenoid"/>
</dbReference>
<evidence type="ECO:0000313" key="3">
    <source>
        <dbReference type="EMBL" id="ETS73716.1"/>
    </source>
</evidence>
<dbReference type="OrthoDB" id="406508at2759"/>
<dbReference type="KEGG" id="pfy:PFICI_14662"/>
<dbReference type="InterPro" id="IPR035953">
    <property type="entry name" value="Dextranase_N-ter"/>
</dbReference>
<dbReference type="EMBL" id="KI912121">
    <property type="protein sequence ID" value="ETS73716.1"/>
    <property type="molecule type" value="Genomic_DNA"/>
</dbReference>
<dbReference type="HOGENOM" id="CLU_016923_1_0_1"/>
<dbReference type="Pfam" id="PF18841">
    <property type="entry name" value="B_solenoid_dext"/>
    <property type="match status" value="1"/>
</dbReference>
<sequence>MPAHPRLSKTDQLHTWWHETGVVNTTSRVREDQVRMSRRYRVQVRPFQQDKAEFFDSFVYEAIPRSGNGKIATPLDHPDPKPFIHKDGDGITAFEEEAFINMAWSQFLYKCKVQVRISSSDACIRLGTDVTIRPGIHNLQTETEKDTGALLITIPWQEGGFRFSVEFKDDLIQYRSNGKTYVYEEKDKDHSLVGEEPKNALLIFASPFLPEAMTPRMTEANTTRMTPGPIRPGDWGSREILHFPPGVYWLDSAQEGESPRLGQMHIRLAPETNWVHLDAGAYVKGAIEYFTQADDFYATGHGVLSGEHYVYQANPFKSYHSHKDDEYSLRMWWHLHLVDNQTWHCAGPTITAPPFNTMDFKPENRCGSEIRDYKQVGAYFFQTDGPQLYSRSKVEDVFYHANDDAIKTYHSNATVSRATIWKGPNDPVIQMGWDGRNVQNVKIEDLWIIHTRYIKQDKAVPAAIVGASEFYSDQKTLPELDKNIHLTVKNVRCEGPAPALLGITPLQNYDLLAIENVTFTDPLQDCAGTSFVKPVVSSHRDIKMNIQIKDWTIQGKPVTMENFRVASDKESGDEKQIGRLDIDVQHWKKWNIGKSG</sequence>
<dbReference type="InterPro" id="IPR011050">
    <property type="entry name" value="Pectin_lyase_fold/virulence"/>
</dbReference>
<dbReference type="eggNOG" id="ENOG502SCB1">
    <property type="taxonomic scope" value="Eukaryota"/>
</dbReference>
<dbReference type="Gene3D" id="2.60.350.10">
    <property type="entry name" value="Dextranase, N-terminal"/>
    <property type="match status" value="1"/>
</dbReference>
<evidence type="ECO:0000259" key="1">
    <source>
        <dbReference type="Pfam" id="PF03718"/>
    </source>
</evidence>
<dbReference type="SUPFAM" id="SSF51126">
    <property type="entry name" value="Pectin lyase-like"/>
    <property type="match status" value="1"/>
</dbReference>
<dbReference type="InParanoid" id="W3WLM9"/>
<dbReference type="RefSeq" id="XP_007841434.1">
    <property type="nucleotide sequence ID" value="XM_007843243.1"/>
</dbReference>
<evidence type="ECO:0000313" key="4">
    <source>
        <dbReference type="Proteomes" id="UP000030651"/>
    </source>
</evidence>
<dbReference type="GeneID" id="19279675"/>
<evidence type="ECO:0000259" key="2">
    <source>
        <dbReference type="Pfam" id="PF17433"/>
    </source>
</evidence>
<keyword evidence="4" id="KW-1185">Reference proteome</keyword>
<protein>
    <submittedName>
        <fullName evidence="3">Uncharacterized protein</fullName>
    </submittedName>
</protein>
<proteinExistence type="predicted"/>
<organism evidence="3 4">
    <name type="scientific">Pestalotiopsis fici (strain W106-1 / CGMCC3.15140)</name>
    <dbReference type="NCBI Taxonomy" id="1229662"/>
    <lineage>
        <taxon>Eukaryota</taxon>
        <taxon>Fungi</taxon>
        <taxon>Dikarya</taxon>
        <taxon>Ascomycota</taxon>
        <taxon>Pezizomycotina</taxon>
        <taxon>Sordariomycetes</taxon>
        <taxon>Xylariomycetidae</taxon>
        <taxon>Amphisphaeriales</taxon>
        <taxon>Sporocadaceae</taxon>
        <taxon>Pestalotiopsis</taxon>
    </lineage>
</organism>
<dbReference type="Gene3D" id="2.160.20.10">
    <property type="entry name" value="Single-stranded right-handed beta-helix, Pectin lyase-like"/>
    <property type="match status" value="1"/>
</dbReference>
<dbReference type="SUPFAM" id="SSF101596">
    <property type="entry name" value="Dextranase, N-terminal domain"/>
    <property type="match status" value="1"/>
</dbReference>
<dbReference type="AlphaFoldDB" id="W3WLM9"/>
<dbReference type="STRING" id="1229662.W3WLM9"/>
<dbReference type="InterPro" id="IPR012334">
    <property type="entry name" value="Pectin_lyas_fold"/>
</dbReference>
<dbReference type="Pfam" id="PF17433">
    <property type="entry name" value="Glyco_hydro_49N"/>
    <property type="match status" value="1"/>
</dbReference>
<gene>
    <name evidence="3" type="ORF">PFICI_14662</name>
</gene>
<accession>W3WLM9</accession>
<dbReference type="GO" id="GO:0004553">
    <property type="term" value="F:hydrolase activity, hydrolyzing O-glycosyl compounds"/>
    <property type="evidence" value="ECO:0007669"/>
    <property type="project" value="InterPro"/>
</dbReference>
<reference evidence="4" key="1">
    <citation type="journal article" date="2015" name="BMC Genomics">
        <title>Genomic and transcriptomic analysis of the endophytic fungus Pestalotiopsis fici reveals its lifestyle and high potential for synthesis of natural products.</title>
        <authorList>
            <person name="Wang X."/>
            <person name="Zhang X."/>
            <person name="Liu L."/>
            <person name="Xiang M."/>
            <person name="Wang W."/>
            <person name="Sun X."/>
            <person name="Che Y."/>
            <person name="Guo L."/>
            <person name="Liu G."/>
            <person name="Guo L."/>
            <person name="Wang C."/>
            <person name="Yin W.B."/>
            <person name="Stadler M."/>
            <person name="Zhang X."/>
            <person name="Liu X."/>
        </authorList>
    </citation>
    <scope>NUCLEOTIDE SEQUENCE [LARGE SCALE GENOMIC DNA]</scope>
    <source>
        <strain evidence="4">W106-1 / CGMCC3.15140</strain>
    </source>
</reference>
<dbReference type="InterPro" id="IPR041402">
    <property type="entry name" value="B_solenoid_dext"/>
</dbReference>
<dbReference type="Pfam" id="PF03718">
    <property type="entry name" value="Glyco_hydro_49"/>
    <property type="match status" value="1"/>
</dbReference>
<dbReference type="Proteomes" id="UP000030651">
    <property type="component" value="Unassembled WGS sequence"/>
</dbReference>
<dbReference type="InterPro" id="IPR023226">
    <property type="entry name" value="Glyco_hydro_49_N_dom"/>
</dbReference>
<dbReference type="InterPro" id="IPR005192">
    <property type="entry name" value="Glyco_hydro_49_C"/>
</dbReference>
<dbReference type="Pfam" id="PF18783">
    <property type="entry name" value="IPU_b_solenoid"/>
    <property type="match status" value="1"/>
</dbReference>
<feature type="domain" description="Glycoside hydrolase family 49 N-terminal" evidence="2">
    <location>
        <begin position="10"/>
        <end position="208"/>
    </location>
</feature>